<dbReference type="FunFam" id="3.10.20.90:FF:000039">
    <property type="entry name" value="Tyrosine-protein phosphatase non-receptor type"/>
    <property type="match status" value="1"/>
</dbReference>
<dbReference type="Gene3D" id="1.20.80.10">
    <property type="match status" value="1"/>
</dbReference>
<feature type="compositionally biased region" description="Polar residues" evidence="5">
    <location>
        <begin position="430"/>
        <end position="455"/>
    </location>
</feature>
<dbReference type="InterPro" id="IPR018979">
    <property type="entry name" value="FERM_N"/>
</dbReference>
<dbReference type="SMART" id="SM00295">
    <property type="entry name" value="B41"/>
    <property type="match status" value="1"/>
</dbReference>
<feature type="compositionally biased region" description="Basic and acidic residues" evidence="5">
    <location>
        <begin position="486"/>
        <end position="496"/>
    </location>
</feature>
<sequence>MKCFGGSDKRRTYHCKIVLLDETELIQEICDTSKGQDLLDIVFKHLNLLETVYFGLRFIGANGQACWLDSTKNIVKQVKNINPLTFYFGVKFYASDPCKLLEEITRYQFFLQIKQDIVQSRLLAPSDLLAQLFAYAVQSELGDYDPRRHQRGYVSEFRFVSNQTPELEEKVSALHKTLVGQVPATAEINFLDKVKWLDLYGADLHPVLGEDNVEYFLGLTPSGVIVLRNKSKVGNYFWPRIVKIFRKDKYFMLQVVEKSNENNTYGFELPSKQACKHLWKCCTEHQEFFRLTQNRDRLNPTNSRFGGFTSRFRYSARSLNKDDRSNHTRDTRPSPVIVRVPSRRYQRRQPDGSEGPTYKEDALTDKPIQSDGQNNVVVPPGRHITQPVIYRSTSVPGALTVNDSPKSIRSAPWENPHQKGLFSSCGDVSPHSTRNSVVSGNPHRTSSVVSGQTLTNNNNGNHHHHHHHHRRNSSSSINRGNSKSGRASDNESEISRCSKSSRHSHHSTRSSASHHHRCKSRRNGDESGNESDSSRRRHRRRRKCCSEANFTMVDSEQQWKEIQRRQMEAQESGLQSMGTSSRPVIIQTAHTRDYSQRQDQLITNGYYSQGKENETEIRADETINRMRRKDNVRIGDLIPQEIKKHIQYDLVIPTEEDKHTINYTRVETDNSRLFKIRYSPNSGRAKYKLEKNPVKQNSGSSDAKSTNEEIHGGTSYSSQGSIIPNQYALPRSALKPSNSISSSGYSESQADMNGQFDSYYNQNGKLNHYDVNIYNGHPPATNQLINSNLIQHNQPMYRVNGDNNVSLPGQINPNIDSMAQSKIQQFNHQILDGQLNGYHDNGQFNDRSRMVVTNERQPTMTESYLENHYNGHDEMLKHPSDNINNIYQSPRRQTNLESHYDQPVYQPRVTFQSPPSTTTYFTNQINPSSKITNGYPLKNNPLQLHEMSTEL</sequence>
<dbReference type="OMA" id="LESHYDQ"/>
<dbReference type="SUPFAM" id="SSF54236">
    <property type="entry name" value="Ubiquitin-like"/>
    <property type="match status" value="1"/>
</dbReference>
<dbReference type="Proteomes" id="UP000015104">
    <property type="component" value="Unassembled WGS sequence"/>
</dbReference>
<name>T1KNP4_TETUR</name>
<proteinExistence type="predicted"/>
<dbReference type="GO" id="GO:0070161">
    <property type="term" value="C:anchoring junction"/>
    <property type="evidence" value="ECO:0007669"/>
    <property type="project" value="UniProtKB-SubCell"/>
</dbReference>
<dbReference type="GO" id="GO:0048731">
    <property type="term" value="P:system development"/>
    <property type="evidence" value="ECO:0007669"/>
    <property type="project" value="UniProtKB-ARBA"/>
</dbReference>
<dbReference type="EnsemblMetazoa" id="tetur16g01710.1">
    <property type="protein sequence ID" value="tetur16g01710.1"/>
    <property type="gene ID" value="tetur16g01710"/>
</dbReference>
<dbReference type="InterPro" id="IPR000299">
    <property type="entry name" value="FERM_domain"/>
</dbReference>
<dbReference type="InterPro" id="IPR018980">
    <property type="entry name" value="FERM_PH-like_C"/>
</dbReference>
<dbReference type="PANTHER" id="PTHR23280">
    <property type="entry name" value="4.1 G PROTEIN"/>
    <property type="match status" value="1"/>
</dbReference>
<protein>
    <recommendedName>
        <fullName evidence="6">FERM domain-containing protein</fullName>
    </recommendedName>
</protein>
<feature type="domain" description="FERM" evidence="6">
    <location>
        <begin position="13"/>
        <end position="293"/>
    </location>
</feature>
<feature type="compositionally biased region" description="Basic residues" evidence="5">
    <location>
        <begin position="499"/>
        <end position="521"/>
    </location>
</feature>
<dbReference type="Gene3D" id="3.10.20.90">
    <property type="entry name" value="Phosphatidylinositol 3-kinase Catalytic Subunit, Chain A, domain 1"/>
    <property type="match status" value="1"/>
</dbReference>
<dbReference type="CDD" id="cd14473">
    <property type="entry name" value="FERM_B-lobe"/>
    <property type="match status" value="1"/>
</dbReference>
<evidence type="ECO:0000256" key="3">
    <source>
        <dbReference type="ARBA" id="ARBA00022490"/>
    </source>
</evidence>
<dbReference type="HOGENOM" id="CLU_003623_7_0_1"/>
<accession>T1KNP4</accession>
<dbReference type="PROSITE" id="PS00661">
    <property type="entry name" value="FERM_2"/>
    <property type="match status" value="1"/>
</dbReference>
<feature type="compositionally biased region" description="Polar residues" evidence="5">
    <location>
        <begin position="694"/>
        <end position="704"/>
    </location>
</feature>
<dbReference type="EMBL" id="CAEY01000277">
    <property type="status" value="NOT_ANNOTATED_CDS"/>
    <property type="molecule type" value="Genomic_DNA"/>
</dbReference>
<dbReference type="InterPro" id="IPR019749">
    <property type="entry name" value="Band_41_domain"/>
</dbReference>
<feature type="region of interest" description="Disordered" evidence="5">
    <location>
        <begin position="317"/>
        <end position="382"/>
    </location>
</feature>
<feature type="region of interest" description="Disordered" evidence="5">
    <location>
        <begin position="396"/>
        <end position="543"/>
    </location>
</feature>
<keyword evidence="8" id="KW-1185">Reference proteome</keyword>
<dbReference type="KEGG" id="tut:107365899"/>
<dbReference type="eggNOG" id="KOG3530">
    <property type="taxonomic scope" value="Eukaryota"/>
</dbReference>
<dbReference type="AlphaFoldDB" id="T1KNP4"/>
<dbReference type="PROSITE" id="PS00660">
    <property type="entry name" value="FERM_1"/>
    <property type="match status" value="1"/>
</dbReference>
<feature type="compositionally biased region" description="Basic and acidic residues" evidence="5">
    <location>
        <begin position="319"/>
        <end position="332"/>
    </location>
</feature>
<comment type="subcellular location">
    <subcellularLocation>
        <location evidence="1">Cell junction</location>
    </subcellularLocation>
    <subcellularLocation>
        <location evidence="2">Cytoplasm</location>
    </subcellularLocation>
</comment>
<dbReference type="GO" id="GO:0016020">
    <property type="term" value="C:membrane"/>
    <property type="evidence" value="ECO:0007669"/>
    <property type="project" value="UniProtKB-ARBA"/>
</dbReference>
<dbReference type="PANTHER" id="PTHR23280:SF4">
    <property type="entry name" value="BAND 4.1-LIKE PROTEIN 4A"/>
    <property type="match status" value="1"/>
</dbReference>
<organism evidence="7 8">
    <name type="scientific">Tetranychus urticae</name>
    <name type="common">Two-spotted spider mite</name>
    <dbReference type="NCBI Taxonomy" id="32264"/>
    <lineage>
        <taxon>Eukaryota</taxon>
        <taxon>Metazoa</taxon>
        <taxon>Ecdysozoa</taxon>
        <taxon>Arthropoda</taxon>
        <taxon>Chelicerata</taxon>
        <taxon>Arachnida</taxon>
        <taxon>Acari</taxon>
        <taxon>Acariformes</taxon>
        <taxon>Trombidiformes</taxon>
        <taxon>Prostigmata</taxon>
        <taxon>Eleutherengona</taxon>
        <taxon>Raphignathae</taxon>
        <taxon>Tetranychoidea</taxon>
        <taxon>Tetranychidae</taxon>
        <taxon>Tetranychus</taxon>
    </lineage>
</organism>
<feature type="compositionally biased region" description="Polar residues" evidence="5">
    <location>
        <begin position="396"/>
        <end position="407"/>
    </location>
</feature>
<dbReference type="SUPFAM" id="SSF50729">
    <property type="entry name" value="PH domain-like"/>
    <property type="match status" value="1"/>
</dbReference>
<feature type="compositionally biased region" description="Basic residues" evidence="5">
    <location>
        <begin position="461"/>
        <end position="472"/>
    </location>
</feature>
<evidence type="ECO:0000256" key="2">
    <source>
        <dbReference type="ARBA" id="ARBA00004496"/>
    </source>
</evidence>
<feature type="region of interest" description="Disordered" evidence="5">
    <location>
        <begin position="931"/>
        <end position="951"/>
    </location>
</feature>
<dbReference type="Pfam" id="PF00373">
    <property type="entry name" value="FERM_M"/>
    <property type="match status" value="1"/>
</dbReference>
<dbReference type="PROSITE" id="PS50057">
    <property type="entry name" value="FERM_3"/>
    <property type="match status" value="1"/>
</dbReference>
<dbReference type="SMART" id="SM01196">
    <property type="entry name" value="FERM_C"/>
    <property type="match status" value="1"/>
</dbReference>
<dbReference type="SUPFAM" id="SSF47031">
    <property type="entry name" value="Second domain of FERM"/>
    <property type="match status" value="1"/>
</dbReference>
<dbReference type="Gene3D" id="2.30.29.30">
    <property type="entry name" value="Pleckstrin-homology domain (PH domain)/Phosphotyrosine-binding domain (PTB)"/>
    <property type="match status" value="1"/>
</dbReference>
<evidence type="ECO:0000256" key="1">
    <source>
        <dbReference type="ARBA" id="ARBA00004282"/>
    </source>
</evidence>
<dbReference type="InterPro" id="IPR019747">
    <property type="entry name" value="FERM_CS"/>
</dbReference>
<evidence type="ECO:0000256" key="5">
    <source>
        <dbReference type="SAM" id="MobiDB-lite"/>
    </source>
</evidence>
<dbReference type="GO" id="GO:0071944">
    <property type="term" value="C:cell periphery"/>
    <property type="evidence" value="ECO:0007669"/>
    <property type="project" value="UniProtKB-ARBA"/>
</dbReference>
<dbReference type="Pfam" id="PF09379">
    <property type="entry name" value="FERM_N"/>
    <property type="match status" value="1"/>
</dbReference>
<keyword evidence="4" id="KW-0965">Cell junction</keyword>
<evidence type="ECO:0000313" key="8">
    <source>
        <dbReference type="Proteomes" id="UP000015104"/>
    </source>
</evidence>
<keyword evidence="3" id="KW-0963">Cytoplasm</keyword>
<dbReference type="GO" id="GO:0005737">
    <property type="term" value="C:cytoplasm"/>
    <property type="evidence" value="ECO:0007669"/>
    <property type="project" value="UniProtKB-SubCell"/>
</dbReference>
<dbReference type="InterPro" id="IPR014352">
    <property type="entry name" value="FERM/acyl-CoA-bd_prot_sf"/>
</dbReference>
<feature type="region of interest" description="Disordered" evidence="5">
    <location>
        <begin position="684"/>
        <end position="722"/>
    </location>
</feature>
<dbReference type="InterPro" id="IPR011993">
    <property type="entry name" value="PH-like_dom_sf"/>
</dbReference>
<feature type="compositionally biased region" description="Low complexity" evidence="5">
    <location>
        <begin position="473"/>
        <end position="485"/>
    </location>
</feature>
<evidence type="ECO:0000256" key="4">
    <source>
        <dbReference type="ARBA" id="ARBA00022949"/>
    </source>
</evidence>
<dbReference type="PRINTS" id="PR00935">
    <property type="entry name" value="BAND41"/>
</dbReference>
<evidence type="ECO:0000259" key="6">
    <source>
        <dbReference type="PROSITE" id="PS50057"/>
    </source>
</evidence>
<dbReference type="STRING" id="32264.T1KNP4"/>
<gene>
    <name evidence="7" type="primary">107365899</name>
</gene>
<dbReference type="GO" id="GO:0031032">
    <property type="term" value="P:actomyosin structure organization"/>
    <property type="evidence" value="ECO:0007669"/>
    <property type="project" value="TreeGrafter"/>
</dbReference>
<reference evidence="7" key="2">
    <citation type="submission" date="2015-06" db="UniProtKB">
        <authorList>
            <consortium name="EnsemblMetazoa"/>
        </authorList>
    </citation>
    <scope>IDENTIFICATION</scope>
</reference>
<dbReference type="GO" id="GO:0005856">
    <property type="term" value="C:cytoskeleton"/>
    <property type="evidence" value="ECO:0007669"/>
    <property type="project" value="TreeGrafter"/>
</dbReference>
<dbReference type="CDD" id="cd13186">
    <property type="entry name" value="FERM_C_NBL4_NBL5"/>
    <property type="match status" value="1"/>
</dbReference>
<dbReference type="GO" id="GO:0009887">
    <property type="term" value="P:animal organ morphogenesis"/>
    <property type="evidence" value="ECO:0007669"/>
    <property type="project" value="UniProtKB-ARBA"/>
</dbReference>
<dbReference type="InterPro" id="IPR029071">
    <property type="entry name" value="Ubiquitin-like_domsf"/>
</dbReference>
<dbReference type="FunFam" id="2.30.29.30:FF:000002">
    <property type="entry name" value="Band 4.1-like protein 5 isoform 1"/>
    <property type="match status" value="1"/>
</dbReference>
<reference evidence="8" key="1">
    <citation type="submission" date="2011-08" db="EMBL/GenBank/DDBJ databases">
        <authorList>
            <person name="Rombauts S."/>
        </authorList>
    </citation>
    <scope>NUCLEOTIDE SEQUENCE</scope>
    <source>
        <strain evidence="8">London</strain>
    </source>
</reference>
<evidence type="ECO:0000313" key="7">
    <source>
        <dbReference type="EnsemblMetazoa" id="tetur16g01710.1"/>
    </source>
</evidence>
<dbReference type="Pfam" id="PF09380">
    <property type="entry name" value="FERM_C"/>
    <property type="match status" value="1"/>
</dbReference>
<dbReference type="OrthoDB" id="6235974at2759"/>
<dbReference type="FunFam" id="1.20.80.10:FF:000003">
    <property type="entry name" value="Tyrosine-protein phosphatase non-receptor type 4"/>
    <property type="match status" value="1"/>
</dbReference>
<dbReference type="InterPro" id="IPR019748">
    <property type="entry name" value="FERM_central"/>
</dbReference>
<dbReference type="InterPro" id="IPR035963">
    <property type="entry name" value="FERM_2"/>
</dbReference>